<accession>A0ACB8QVN2</accession>
<evidence type="ECO:0000313" key="1">
    <source>
        <dbReference type="EMBL" id="KAI0035717.1"/>
    </source>
</evidence>
<name>A0ACB8QVN2_9AGAM</name>
<gene>
    <name evidence="1" type="ORF">K488DRAFT_42730</name>
</gene>
<organism evidence="1 2">
    <name type="scientific">Vararia minispora EC-137</name>
    <dbReference type="NCBI Taxonomy" id="1314806"/>
    <lineage>
        <taxon>Eukaryota</taxon>
        <taxon>Fungi</taxon>
        <taxon>Dikarya</taxon>
        <taxon>Basidiomycota</taxon>
        <taxon>Agaricomycotina</taxon>
        <taxon>Agaricomycetes</taxon>
        <taxon>Russulales</taxon>
        <taxon>Lachnocladiaceae</taxon>
        <taxon>Vararia</taxon>
    </lineage>
</organism>
<protein>
    <submittedName>
        <fullName evidence="1">Uncharacterized protein</fullName>
    </submittedName>
</protein>
<dbReference type="Proteomes" id="UP000814128">
    <property type="component" value="Unassembled WGS sequence"/>
</dbReference>
<keyword evidence="2" id="KW-1185">Reference proteome</keyword>
<sequence length="346" mass="37133">MSSSVRRTYGARPSSYHRSSSSSELSSSLNATPIKRALPDPPSIQNWRTAKRPRLDPLDLPVVNPKPTVSSRAQGKRNAKLKSKTSTLTQLHLALDSTALRTCAKCGLTYTRGVPADESLHKAHCTRVHRGAEWGREEERDSARAGVMQIEGAVKLRDGRKGRIVSVRADVGGKVGSKIAVLLETISLCLSSPPLDPDILRASKIYLFFLPSGTSSSRETIAGCVIARRITCAMELVRPDDTAQVTSAAVPTPPPTATLVPVDLDAGLFCYPKPLPTPLGISRIFVPSAFRRLGVASKLLDAAAATFLHGCKLSPQDGDVAFTQPTSLGQALMESWGGGKVRVYQE</sequence>
<dbReference type="EMBL" id="MU273480">
    <property type="protein sequence ID" value="KAI0035717.1"/>
    <property type="molecule type" value="Genomic_DNA"/>
</dbReference>
<reference evidence="1" key="2">
    <citation type="journal article" date="2022" name="New Phytol.">
        <title>Evolutionary transition to the ectomycorrhizal habit in the genomes of a hyperdiverse lineage of mushroom-forming fungi.</title>
        <authorList>
            <person name="Looney B."/>
            <person name="Miyauchi S."/>
            <person name="Morin E."/>
            <person name="Drula E."/>
            <person name="Courty P.E."/>
            <person name="Kohler A."/>
            <person name="Kuo A."/>
            <person name="LaButti K."/>
            <person name="Pangilinan J."/>
            <person name="Lipzen A."/>
            <person name="Riley R."/>
            <person name="Andreopoulos W."/>
            <person name="He G."/>
            <person name="Johnson J."/>
            <person name="Nolan M."/>
            <person name="Tritt A."/>
            <person name="Barry K.W."/>
            <person name="Grigoriev I.V."/>
            <person name="Nagy L.G."/>
            <person name="Hibbett D."/>
            <person name="Henrissat B."/>
            <person name="Matheny P.B."/>
            <person name="Labbe J."/>
            <person name="Martin F.M."/>
        </authorList>
    </citation>
    <scope>NUCLEOTIDE SEQUENCE</scope>
    <source>
        <strain evidence="1">EC-137</strain>
    </source>
</reference>
<evidence type="ECO:0000313" key="2">
    <source>
        <dbReference type="Proteomes" id="UP000814128"/>
    </source>
</evidence>
<comment type="caution">
    <text evidence="1">The sequence shown here is derived from an EMBL/GenBank/DDBJ whole genome shotgun (WGS) entry which is preliminary data.</text>
</comment>
<reference evidence="1" key="1">
    <citation type="submission" date="2021-02" db="EMBL/GenBank/DDBJ databases">
        <authorList>
            <consortium name="DOE Joint Genome Institute"/>
            <person name="Ahrendt S."/>
            <person name="Looney B.P."/>
            <person name="Miyauchi S."/>
            <person name="Morin E."/>
            <person name="Drula E."/>
            <person name="Courty P.E."/>
            <person name="Chicoki N."/>
            <person name="Fauchery L."/>
            <person name="Kohler A."/>
            <person name="Kuo A."/>
            <person name="Labutti K."/>
            <person name="Pangilinan J."/>
            <person name="Lipzen A."/>
            <person name="Riley R."/>
            <person name="Andreopoulos W."/>
            <person name="He G."/>
            <person name="Johnson J."/>
            <person name="Barry K.W."/>
            <person name="Grigoriev I.V."/>
            <person name="Nagy L."/>
            <person name="Hibbett D."/>
            <person name="Henrissat B."/>
            <person name="Matheny P.B."/>
            <person name="Labbe J."/>
            <person name="Martin F."/>
        </authorList>
    </citation>
    <scope>NUCLEOTIDE SEQUENCE</scope>
    <source>
        <strain evidence="1">EC-137</strain>
    </source>
</reference>
<proteinExistence type="predicted"/>